<dbReference type="PANTHER" id="PTHR33751:SF9">
    <property type="entry name" value="CYTOCHROME C4"/>
    <property type="match status" value="1"/>
</dbReference>
<dbReference type="AlphaFoldDB" id="A0A5P6PA05"/>
<dbReference type="GO" id="GO:0042597">
    <property type="term" value="C:periplasmic space"/>
    <property type="evidence" value="ECO:0007669"/>
    <property type="project" value="UniProtKB-SubCell"/>
</dbReference>
<dbReference type="InterPro" id="IPR050597">
    <property type="entry name" value="Cytochrome_c_Oxidase_Subunit"/>
</dbReference>
<feature type="domain" description="Cytochrome c" evidence="11">
    <location>
        <begin position="122"/>
        <end position="215"/>
    </location>
</feature>
<evidence type="ECO:0000313" key="12">
    <source>
        <dbReference type="EMBL" id="QFI75105.1"/>
    </source>
</evidence>
<comment type="PTM">
    <text evidence="8">Binds 2 heme c groups covalently per subunit.</text>
</comment>
<evidence type="ECO:0000256" key="2">
    <source>
        <dbReference type="ARBA" id="ARBA00022448"/>
    </source>
</evidence>
<dbReference type="GO" id="GO:0005506">
    <property type="term" value="F:iron ion binding"/>
    <property type="evidence" value="ECO:0007669"/>
    <property type="project" value="InterPro"/>
</dbReference>
<dbReference type="PIRSF" id="PIRSF000005">
    <property type="entry name" value="Cytochrome_c4"/>
    <property type="match status" value="1"/>
</dbReference>
<evidence type="ECO:0000259" key="11">
    <source>
        <dbReference type="PROSITE" id="PS51007"/>
    </source>
</evidence>
<feature type="binding site" description="covalent" evidence="8">
    <location>
        <position position="143"/>
    </location>
    <ligand>
        <name>heme c</name>
        <dbReference type="ChEBI" id="CHEBI:61717"/>
        <label>2</label>
    </ligand>
</feature>
<feature type="binding site" description="axial binding residue" evidence="9">
    <location>
        <position position="192"/>
    </location>
    <ligand>
        <name>heme c</name>
        <dbReference type="ChEBI" id="CHEBI:61717"/>
        <label>2</label>
    </ligand>
    <ligandPart>
        <name>Fe</name>
        <dbReference type="ChEBI" id="CHEBI:18248"/>
    </ligandPart>
</feature>
<dbReference type="RefSeq" id="WP_151648328.1">
    <property type="nucleotide sequence ID" value="NZ_CP044543.1"/>
</dbReference>
<dbReference type="InterPro" id="IPR009056">
    <property type="entry name" value="Cyt_c-like_dom"/>
</dbReference>
<keyword evidence="7 9" id="KW-0408">Iron</keyword>
<feature type="binding site" description="covalent" evidence="8">
    <location>
        <position position="44"/>
    </location>
    <ligand>
        <name>heme c</name>
        <dbReference type="ChEBI" id="CHEBI:61717"/>
        <label>1</label>
    </ligand>
</feature>
<dbReference type="SUPFAM" id="SSF46626">
    <property type="entry name" value="Cytochrome c"/>
    <property type="match status" value="2"/>
</dbReference>
<dbReference type="GO" id="GO:0020037">
    <property type="term" value="F:heme binding"/>
    <property type="evidence" value="ECO:0007669"/>
    <property type="project" value="InterPro"/>
</dbReference>
<feature type="chain" id="PRO_5025040792" evidence="10">
    <location>
        <begin position="26"/>
        <end position="215"/>
    </location>
</feature>
<evidence type="ECO:0000256" key="10">
    <source>
        <dbReference type="SAM" id="SignalP"/>
    </source>
</evidence>
<dbReference type="Proteomes" id="UP000325641">
    <property type="component" value="Chromosome"/>
</dbReference>
<keyword evidence="6" id="KW-0249">Electron transport</keyword>
<evidence type="ECO:0000256" key="5">
    <source>
        <dbReference type="ARBA" id="ARBA00022764"/>
    </source>
</evidence>
<feature type="binding site" description="axial binding residue" evidence="9">
    <location>
        <position position="147"/>
    </location>
    <ligand>
        <name>heme c</name>
        <dbReference type="ChEBI" id="CHEBI:61717"/>
        <label>2</label>
    </ligand>
    <ligandPart>
        <name>Fe</name>
        <dbReference type="ChEBI" id="CHEBI:18248"/>
    </ligandPart>
</feature>
<dbReference type="GO" id="GO:0009055">
    <property type="term" value="F:electron transfer activity"/>
    <property type="evidence" value="ECO:0007669"/>
    <property type="project" value="InterPro"/>
</dbReference>
<dbReference type="PANTHER" id="PTHR33751">
    <property type="entry name" value="CBB3-TYPE CYTOCHROME C OXIDASE SUBUNIT FIXP"/>
    <property type="match status" value="1"/>
</dbReference>
<keyword evidence="5" id="KW-0574">Periplasm</keyword>
<gene>
    <name evidence="12" type="ORF">F8237_23480</name>
</gene>
<feature type="binding site" description="covalent" evidence="8">
    <location>
        <position position="47"/>
    </location>
    <ligand>
        <name>heme c</name>
        <dbReference type="ChEBI" id="CHEBI:61717"/>
        <label>1</label>
    </ligand>
</feature>
<feature type="binding site" description="axial binding residue" evidence="9">
    <location>
        <position position="89"/>
    </location>
    <ligand>
        <name>heme c</name>
        <dbReference type="ChEBI" id="CHEBI:61717"/>
        <label>1</label>
    </ligand>
    <ligandPart>
        <name>Fe</name>
        <dbReference type="ChEBI" id="CHEBI:18248"/>
    </ligandPart>
</feature>
<evidence type="ECO:0000256" key="6">
    <source>
        <dbReference type="ARBA" id="ARBA00022982"/>
    </source>
</evidence>
<evidence type="ECO:0000256" key="8">
    <source>
        <dbReference type="PIRSR" id="PIRSR000005-1"/>
    </source>
</evidence>
<proteinExistence type="predicted"/>
<feature type="binding site" description="axial binding residue" evidence="9">
    <location>
        <position position="48"/>
    </location>
    <ligand>
        <name>heme c</name>
        <dbReference type="ChEBI" id="CHEBI:61717"/>
        <label>1</label>
    </ligand>
    <ligandPart>
        <name>Fe</name>
        <dbReference type="ChEBI" id="CHEBI:18248"/>
    </ligandPart>
</feature>
<reference evidence="13" key="1">
    <citation type="submission" date="2019-10" db="EMBL/GenBank/DDBJ databases">
        <title>Complete Genome Sequence of Bradyrhizobium betae type strain PL7HG1T.</title>
        <authorList>
            <person name="Bromfield E.S.P."/>
            <person name="Cloutier S."/>
        </authorList>
    </citation>
    <scope>NUCLEOTIDE SEQUENCE [LARGE SCALE GENOMIC DNA]</scope>
    <source>
        <strain evidence="13">PL7HG1</strain>
    </source>
</reference>
<dbReference type="InterPro" id="IPR036909">
    <property type="entry name" value="Cyt_c-like_dom_sf"/>
</dbReference>
<dbReference type="Gene3D" id="1.10.760.10">
    <property type="entry name" value="Cytochrome c-like domain"/>
    <property type="match status" value="2"/>
</dbReference>
<dbReference type="InterPro" id="IPR024167">
    <property type="entry name" value="Cytochrome_c4-like"/>
</dbReference>
<keyword evidence="10" id="KW-0732">Signal</keyword>
<evidence type="ECO:0000256" key="3">
    <source>
        <dbReference type="ARBA" id="ARBA00022617"/>
    </source>
</evidence>
<feature type="binding site" description="covalent" evidence="8">
    <location>
        <position position="146"/>
    </location>
    <ligand>
        <name>heme c</name>
        <dbReference type="ChEBI" id="CHEBI:61717"/>
        <label>2</label>
    </ligand>
</feature>
<name>A0A5P6PA05_9BRAD</name>
<dbReference type="KEGG" id="bbet:F8237_23480"/>
<evidence type="ECO:0000256" key="7">
    <source>
        <dbReference type="ARBA" id="ARBA00023004"/>
    </source>
</evidence>
<sequence>MKVNALASALLTAILIAGFSAPSLAEDKSASVSAQELKAKTDYCKTCHGLSGQGFRGSLPMPRLAGQQPEYVSNQLQAFIDRRRTNPVMFNVSHVLTPAMLTALSTYFKDLNPKPLGGAPRDSLAVGKKIYEEGIPAAEVPPCASCHGPDAKGADAFPRLAGQLHDYMTRKLTNWDKERGQDKANPDNSAIMQPIAHNLTEAQVKAVAAYLSYLE</sequence>
<dbReference type="OrthoDB" id="8218088at2"/>
<dbReference type="Pfam" id="PF00034">
    <property type="entry name" value="Cytochrom_C"/>
    <property type="match status" value="1"/>
</dbReference>
<evidence type="ECO:0000256" key="9">
    <source>
        <dbReference type="PIRSR" id="PIRSR000005-2"/>
    </source>
</evidence>
<accession>A0A5P6PA05</accession>
<dbReference type="PROSITE" id="PS51007">
    <property type="entry name" value="CYTC"/>
    <property type="match status" value="1"/>
</dbReference>
<comment type="subcellular location">
    <subcellularLocation>
        <location evidence="1">Periplasm</location>
    </subcellularLocation>
</comment>
<keyword evidence="3 8" id="KW-0349">Heme</keyword>
<keyword evidence="2" id="KW-0813">Transport</keyword>
<organism evidence="12 13">
    <name type="scientific">Bradyrhizobium betae</name>
    <dbReference type="NCBI Taxonomy" id="244734"/>
    <lineage>
        <taxon>Bacteria</taxon>
        <taxon>Pseudomonadati</taxon>
        <taxon>Pseudomonadota</taxon>
        <taxon>Alphaproteobacteria</taxon>
        <taxon>Hyphomicrobiales</taxon>
        <taxon>Nitrobacteraceae</taxon>
        <taxon>Bradyrhizobium</taxon>
    </lineage>
</organism>
<dbReference type="EMBL" id="CP044543">
    <property type="protein sequence ID" value="QFI75105.1"/>
    <property type="molecule type" value="Genomic_DNA"/>
</dbReference>
<evidence type="ECO:0000256" key="4">
    <source>
        <dbReference type="ARBA" id="ARBA00022723"/>
    </source>
</evidence>
<feature type="signal peptide" evidence="10">
    <location>
        <begin position="1"/>
        <end position="25"/>
    </location>
</feature>
<evidence type="ECO:0000256" key="1">
    <source>
        <dbReference type="ARBA" id="ARBA00004418"/>
    </source>
</evidence>
<keyword evidence="4 9" id="KW-0479">Metal-binding</keyword>
<protein>
    <submittedName>
        <fullName evidence="12">Cytochrome c</fullName>
    </submittedName>
</protein>
<evidence type="ECO:0000313" key="13">
    <source>
        <dbReference type="Proteomes" id="UP000325641"/>
    </source>
</evidence>